<dbReference type="PANTHER" id="PTHR30529:SF7">
    <property type="entry name" value="CYTOCHROME B561 BACTERIAL_NI-HYDROGENASE DOMAIN-CONTAINING PROTEIN"/>
    <property type="match status" value="1"/>
</dbReference>
<name>A0ABW3C469_SPHXN</name>
<dbReference type="InterPro" id="IPR016174">
    <property type="entry name" value="Di-haem_cyt_TM"/>
</dbReference>
<keyword evidence="7" id="KW-0479">Metal-binding</keyword>
<sequence>MSGDDCAERRWPVAIVAVHWTAGLLAFAVAGFAIYLLSPPDWSQRYIDRYMALIGWHKFGGLLVLGLALFWTSVRRHTPRPSAVGGRAARIVHGTLLVLLIALPVSGYVMDAFVNARLELPLGISIPSPFAPNETAGIALSYAHKWGGFAFIGIAAAHAAAAIGHAMRPGDRVLRAMTPNPFQGKRSR</sequence>
<dbReference type="RefSeq" id="WP_381490580.1">
    <property type="nucleotide sequence ID" value="NZ_JBHTIK010000005.1"/>
</dbReference>
<proteinExistence type="inferred from homology"/>
<evidence type="ECO:0000313" key="16">
    <source>
        <dbReference type="Proteomes" id="UP001597124"/>
    </source>
</evidence>
<dbReference type="EMBL" id="JBHTIK010000005">
    <property type="protein sequence ID" value="MFD0848937.1"/>
    <property type="molecule type" value="Genomic_DNA"/>
</dbReference>
<evidence type="ECO:0000256" key="10">
    <source>
        <dbReference type="ARBA" id="ARBA00023004"/>
    </source>
</evidence>
<evidence type="ECO:0000256" key="13">
    <source>
        <dbReference type="SAM" id="Phobius"/>
    </source>
</evidence>
<dbReference type="SUPFAM" id="SSF81342">
    <property type="entry name" value="Transmembrane di-heme cytochromes"/>
    <property type="match status" value="1"/>
</dbReference>
<evidence type="ECO:0000259" key="14">
    <source>
        <dbReference type="Pfam" id="PF01292"/>
    </source>
</evidence>
<evidence type="ECO:0000256" key="7">
    <source>
        <dbReference type="ARBA" id="ARBA00022723"/>
    </source>
</evidence>
<keyword evidence="4" id="KW-1003">Cell membrane</keyword>
<accession>A0ABW3C469</accession>
<evidence type="ECO:0000256" key="2">
    <source>
        <dbReference type="ARBA" id="ARBA00004651"/>
    </source>
</evidence>
<keyword evidence="10" id="KW-0408">Iron</keyword>
<comment type="subcellular location">
    <subcellularLocation>
        <location evidence="2">Cell membrane</location>
        <topology evidence="2">Multi-pass membrane protein</topology>
    </subcellularLocation>
</comment>
<feature type="transmembrane region" description="Helical" evidence="13">
    <location>
        <begin position="50"/>
        <end position="71"/>
    </location>
</feature>
<keyword evidence="9 13" id="KW-1133">Transmembrane helix</keyword>
<evidence type="ECO:0000313" key="15">
    <source>
        <dbReference type="EMBL" id="MFD0848937.1"/>
    </source>
</evidence>
<evidence type="ECO:0000256" key="5">
    <source>
        <dbReference type="ARBA" id="ARBA00022617"/>
    </source>
</evidence>
<feature type="transmembrane region" description="Helical" evidence="13">
    <location>
        <begin position="91"/>
        <end position="110"/>
    </location>
</feature>
<feature type="domain" description="Cytochrome b561 bacterial/Ni-hydrogenase" evidence="14">
    <location>
        <begin position="10"/>
        <end position="179"/>
    </location>
</feature>
<evidence type="ECO:0000256" key="3">
    <source>
        <dbReference type="ARBA" id="ARBA00022448"/>
    </source>
</evidence>
<keyword evidence="3" id="KW-0813">Transport</keyword>
<reference evidence="16" key="1">
    <citation type="journal article" date="2019" name="Int. J. Syst. Evol. Microbiol.">
        <title>The Global Catalogue of Microorganisms (GCM) 10K type strain sequencing project: providing services to taxonomists for standard genome sequencing and annotation.</title>
        <authorList>
            <consortium name="The Broad Institute Genomics Platform"/>
            <consortium name="The Broad Institute Genome Sequencing Center for Infectious Disease"/>
            <person name="Wu L."/>
            <person name="Ma J."/>
        </authorList>
    </citation>
    <scope>NUCLEOTIDE SEQUENCE [LARGE SCALE GENOMIC DNA]</scope>
    <source>
        <strain evidence="16">CCUG 52537</strain>
    </source>
</reference>
<keyword evidence="11 13" id="KW-0472">Membrane</keyword>
<feature type="transmembrane region" description="Helical" evidence="13">
    <location>
        <begin position="146"/>
        <end position="167"/>
    </location>
</feature>
<evidence type="ECO:0000256" key="1">
    <source>
        <dbReference type="ARBA" id="ARBA00001970"/>
    </source>
</evidence>
<dbReference type="InterPro" id="IPR011577">
    <property type="entry name" value="Cyt_b561_bac/Ni-Hgenase"/>
</dbReference>
<evidence type="ECO:0000256" key="4">
    <source>
        <dbReference type="ARBA" id="ARBA00022475"/>
    </source>
</evidence>
<keyword evidence="5" id="KW-0349">Heme</keyword>
<gene>
    <name evidence="15" type="ORF">ACFQ00_11425</name>
</gene>
<evidence type="ECO:0000256" key="8">
    <source>
        <dbReference type="ARBA" id="ARBA00022982"/>
    </source>
</evidence>
<feature type="transmembrane region" description="Helical" evidence="13">
    <location>
        <begin position="12"/>
        <end position="38"/>
    </location>
</feature>
<evidence type="ECO:0000256" key="11">
    <source>
        <dbReference type="ARBA" id="ARBA00023136"/>
    </source>
</evidence>
<dbReference type="PANTHER" id="PTHR30529">
    <property type="entry name" value="CYTOCHROME B561"/>
    <property type="match status" value="1"/>
</dbReference>
<evidence type="ECO:0000256" key="12">
    <source>
        <dbReference type="ARBA" id="ARBA00037975"/>
    </source>
</evidence>
<comment type="cofactor">
    <cofactor evidence="1">
        <name>heme b</name>
        <dbReference type="ChEBI" id="CHEBI:60344"/>
    </cofactor>
</comment>
<comment type="caution">
    <text evidence="15">The sequence shown here is derived from an EMBL/GenBank/DDBJ whole genome shotgun (WGS) entry which is preliminary data.</text>
</comment>
<evidence type="ECO:0000256" key="9">
    <source>
        <dbReference type="ARBA" id="ARBA00022989"/>
    </source>
</evidence>
<organism evidence="15 16">
    <name type="scientific">Sphingosinicella xenopeptidilytica</name>
    <dbReference type="NCBI Taxonomy" id="364098"/>
    <lineage>
        <taxon>Bacteria</taxon>
        <taxon>Pseudomonadati</taxon>
        <taxon>Pseudomonadota</taxon>
        <taxon>Alphaproteobacteria</taxon>
        <taxon>Sphingomonadales</taxon>
        <taxon>Sphingosinicellaceae</taxon>
        <taxon>Sphingosinicella</taxon>
    </lineage>
</organism>
<keyword evidence="16" id="KW-1185">Reference proteome</keyword>
<dbReference type="Proteomes" id="UP001597124">
    <property type="component" value="Unassembled WGS sequence"/>
</dbReference>
<comment type="similarity">
    <text evidence="12">Belongs to the cytochrome b561 family.</text>
</comment>
<protein>
    <submittedName>
        <fullName evidence="15">Cytochrome b/b6 domain-containing protein</fullName>
    </submittedName>
</protein>
<keyword evidence="6 13" id="KW-0812">Transmembrane</keyword>
<evidence type="ECO:0000256" key="6">
    <source>
        <dbReference type="ARBA" id="ARBA00022692"/>
    </source>
</evidence>
<dbReference type="Pfam" id="PF01292">
    <property type="entry name" value="Ni_hydr_CYTB"/>
    <property type="match status" value="1"/>
</dbReference>
<keyword evidence="8" id="KW-0249">Electron transport</keyword>
<dbReference type="InterPro" id="IPR052168">
    <property type="entry name" value="Cytochrome_b561_oxidase"/>
</dbReference>